<comment type="caution">
    <text evidence="1">The sequence shown here is derived from an EMBL/GenBank/DDBJ whole genome shotgun (WGS) entry which is preliminary data.</text>
</comment>
<evidence type="ECO:0000313" key="2">
    <source>
        <dbReference type="Proteomes" id="UP001271274"/>
    </source>
</evidence>
<name>A0ABU4N9B4_9ACTN</name>
<dbReference type="EMBL" id="JARAYU010000002">
    <property type="protein sequence ID" value="MDX3699663.1"/>
    <property type="molecule type" value="Genomic_DNA"/>
</dbReference>
<keyword evidence="2" id="KW-1185">Reference proteome</keyword>
<sequence>MKQAEEPRLIAWCSWHRGLSDTARLVQLGTAGKLFACERCRIANDLVPLADQP</sequence>
<dbReference type="Proteomes" id="UP001271274">
    <property type="component" value="Unassembled WGS sequence"/>
</dbReference>
<evidence type="ECO:0000313" key="1">
    <source>
        <dbReference type="EMBL" id="MDX3699663.1"/>
    </source>
</evidence>
<proteinExistence type="predicted"/>
<organism evidence="1 2">
    <name type="scientific">Streptomyces europaeiscabiei</name>
    <dbReference type="NCBI Taxonomy" id="146819"/>
    <lineage>
        <taxon>Bacteria</taxon>
        <taxon>Bacillati</taxon>
        <taxon>Actinomycetota</taxon>
        <taxon>Actinomycetes</taxon>
        <taxon>Kitasatosporales</taxon>
        <taxon>Streptomycetaceae</taxon>
        <taxon>Streptomyces</taxon>
    </lineage>
</organism>
<reference evidence="1 2" key="1">
    <citation type="journal article" date="2023" name="Microb. Genom.">
        <title>Mesoterricola silvestris gen. nov., sp. nov., Mesoterricola sediminis sp. nov., Geothrix oryzae sp. nov., Geothrix edaphica sp. nov., Geothrix rubra sp. nov., and Geothrix limicola sp. nov., six novel members of Acidobacteriota isolated from soils.</title>
        <authorList>
            <person name="Weisberg A.J."/>
            <person name="Pearce E."/>
            <person name="Kramer C.G."/>
            <person name="Chang J.H."/>
            <person name="Clarke C.R."/>
        </authorList>
    </citation>
    <scope>NUCLEOTIDE SEQUENCE [LARGE SCALE GENOMIC DNA]</scope>
    <source>
        <strain evidence="1 2">ID09-01A</strain>
    </source>
</reference>
<accession>A0ABU4N9B4</accession>
<gene>
    <name evidence="1" type="ORF">PV662_07800</name>
</gene>
<protein>
    <submittedName>
        <fullName evidence="1">Uncharacterized protein</fullName>
    </submittedName>
</protein>
<dbReference type="RefSeq" id="WP_319061804.1">
    <property type="nucleotide sequence ID" value="NZ_JARAYT010000037.1"/>
</dbReference>